<gene>
    <name evidence="2" type="ORF">niasHT_028854</name>
</gene>
<name>A0ABD2KQF6_9BILA</name>
<protein>
    <recommendedName>
        <fullName evidence="1">MATH domain-containing protein</fullName>
    </recommendedName>
</protein>
<keyword evidence="3" id="KW-1185">Reference proteome</keyword>
<feature type="domain" description="MATH" evidence="1">
    <location>
        <begin position="92"/>
        <end position="225"/>
    </location>
</feature>
<dbReference type="Proteomes" id="UP001620626">
    <property type="component" value="Unassembled WGS sequence"/>
</dbReference>
<dbReference type="AlphaFoldDB" id="A0ABD2KQF6"/>
<evidence type="ECO:0000313" key="2">
    <source>
        <dbReference type="EMBL" id="KAL3105182.1"/>
    </source>
</evidence>
<proteinExistence type="predicted"/>
<dbReference type="PANTHER" id="PTHR47022:SF1">
    <property type="entry name" value="BTB AND MATH DOMAIN-CONTAINING PROTEIN 36-RELATED"/>
    <property type="match status" value="1"/>
</dbReference>
<sequence>MPLLLPHIKPLKGIGCSLLLFAYSPSAPAFPLFAVALQLSPIKRVIEKQIPSGLLTVEEVLGIYQFNCHPPNLRAVSELYPLKFSAQNRASCRQLVLDIEHLSAFAEENEGSKRYSETVYRNGVPWKIWASVNTKKDSTEKWLGFFLLCTAPKENPKWSCKCSAKLQIVSQKSGTEDLTLKFSKKNVFNNKSLSWGFPNFISFAELMDPSKGLYDEEGDKVKLAIDFTVDEAKNCQNSKDKSFFGNLKALVLRK</sequence>
<evidence type="ECO:0000259" key="1">
    <source>
        <dbReference type="PROSITE" id="PS50144"/>
    </source>
</evidence>
<dbReference type="SMART" id="SM00061">
    <property type="entry name" value="MATH"/>
    <property type="match status" value="1"/>
</dbReference>
<comment type="caution">
    <text evidence="2">The sequence shown here is derived from an EMBL/GenBank/DDBJ whole genome shotgun (WGS) entry which is preliminary data.</text>
</comment>
<dbReference type="EMBL" id="JBICBT010000691">
    <property type="protein sequence ID" value="KAL3105182.1"/>
    <property type="molecule type" value="Genomic_DNA"/>
</dbReference>
<dbReference type="PROSITE" id="PS50144">
    <property type="entry name" value="MATH"/>
    <property type="match status" value="1"/>
</dbReference>
<reference evidence="2 3" key="1">
    <citation type="submission" date="2024-10" db="EMBL/GenBank/DDBJ databases">
        <authorList>
            <person name="Kim D."/>
        </authorList>
    </citation>
    <scope>NUCLEOTIDE SEQUENCE [LARGE SCALE GENOMIC DNA]</scope>
    <source>
        <strain evidence="2">BH-2024</strain>
    </source>
</reference>
<dbReference type="Gene3D" id="2.60.210.10">
    <property type="entry name" value="Apoptosis, Tumor Necrosis Factor Receptor Associated Protein 2, Chain A"/>
    <property type="match status" value="1"/>
</dbReference>
<dbReference type="SUPFAM" id="SSF49599">
    <property type="entry name" value="TRAF domain-like"/>
    <property type="match status" value="1"/>
</dbReference>
<organism evidence="2 3">
    <name type="scientific">Heterodera trifolii</name>
    <dbReference type="NCBI Taxonomy" id="157864"/>
    <lineage>
        <taxon>Eukaryota</taxon>
        <taxon>Metazoa</taxon>
        <taxon>Ecdysozoa</taxon>
        <taxon>Nematoda</taxon>
        <taxon>Chromadorea</taxon>
        <taxon>Rhabditida</taxon>
        <taxon>Tylenchina</taxon>
        <taxon>Tylenchomorpha</taxon>
        <taxon>Tylenchoidea</taxon>
        <taxon>Heteroderidae</taxon>
        <taxon>Heteroderinae</taxon>
        <taxon>Heterodera</taxon>
    </lineage>
</organism>
<dbReference type="InterPro" id="IPR008974">
    <property type="entry name" value="TRAF-like"/>
</dbReference>
<dbReference type="PANTHER" id="PTHR47022">
    <property type="entry name" value="BTB AND MATH DOMAIN-CONTAINING PROTEIN 36-RELATED"/>
    <property type="match status" value="1"/>
</dbReference>
<dbReference type="InterPro" id="IPR002083">
    <property type="entry name" value="MATH/TRAF_dom"/>
</dbReference>
<accession>A0ABD2KQF6</accession>
<evidence type="ECO:0000313" key="3">
    <source>
        <dbReference type="Proteomes" id="UP001620626"/>
    </source>
</evidence>
<dbReference type="Pfam" id="PF22486">
    <property type="entry name" value="MATH_2"/>
    <property type="match status" value="1"/>
</dbReference>